<feature type="domain" description="Tyrosinase copper-binding" evidence="7">
    <location>
        <begin position="510"/>
        <end position="527"/>
    </location>
</feature>
<dbReference type="SUPFAM" id="SSF48056">
    <property type="entry name" value="Di-copper centre-containing domain"/>
    <property type="match status" value="1"/>
</dbReference>
<evidence type="ECO:0000313" key="9">
    <source>
        <dbReference type="EMBL" id="GMH67838.1"/>
    </source>
</evidence>
<comment type="caution">
    <text evidence="9">The sequence shown here is derived from an EMBL/GenBank/DDBJ whole genome shotgun (WGS) entry which is preliminary data.</text>
</comment>
<dbReference type="GO" id="GO:0046872">
    <property type="term" value="F:metal ion binding"/>
    <property type="evidence" value="ECO:0007669"/>
    <property type="project" value="UniProtKB-KW"/>
</dbReference>
<dbReference type="InterPro" id="IPR008922">
    <property type="entry name" value="Di-copper_centre_dom_sf"/>
</dbReference>
<evidence type="ECO:0000256" key="1">
    <source>
        <dbReference type="ARBA" id="ARBA00022723"/>
    </source>
</evidence>
<accession>A0A9W7AEN1</accession>
<dbReference type="InterPro" id="IPR036383">
    <property type="entry name" value="TSP1_rpt_sf"/>
</dbReference>
<organism evidence="9 10">
    <name type="scientific">Triparma laevis f. inornata</name>
    <dbReference type="NCBI Taxonomy" id="1714386"/>
    <lineage>
        <taxon>Eukaryota</taxon>
        <taxon>Sar</taxon>
        <taxon>Stramenopiles</taxon>
        <taxon>Ochrophyta</taxon>
        <taxon>Bolidophyceae</taxon>
        <taxon>Parmales</taxon>
        <taxon>Triparmaceae</taxon>
        <taxon>Triparma</taxon>
    </lineage>
</organism>
<keyword evidence="2" id="KW-0732">Signal</keyword>
<keyword evidence="4" id="KW-0186">Copper</keyword>
<keyword evidence="5" id="KW-1015">Disulfide bond</keyword>
<proteinExistence type="predicted"/>
<dbReference type="InterPro" id="IPR002227">
    <property type="entry name" value="Tyrosinase_Cu-bd"/>
</dbReference>
<reference evidence="10" key="1">
    <citation type="journal article" date="2023" name="Commun. Biol.">
        <title>Genome analysis of Parmales, the sister group of diatoms, reveals the evolutionary specialization of diatoms from phago-mixotrophs to photoautotrophs.</title>
        <authorList>
            <person name="Ban H."/>
            <person name="Sato S."/>
            <person name="Yoshikawa S."/>
            <person name="Yamada K."/>
            <person name="Nakamura Y."/>
            <person name="Ichinomiya M."/>
            <person name="Sato N."/>
            <person name="Blanc-Mathieu R."/>
            <person name="Endo H."/>
            <person name="Kuwata A."/>
            <person name="Ogata H."/>
        </authorList>
    </citation>
    <scope>NUCLEOTIDE SEQUENCE [LARGE SCALE GENOMIC DNA]</scope>
</reference>
<dbReference type="PROSITE" id="PS00497">
    <property type="entry name" value="TYROSINASE_1"/>
    <property type="match status" value="1"/>
</dbReference>
<evidence type="ECO:0000256" key="2">
    <source>
        <dbReference type="ARBA" id="ARBA00022729"/>
    </source>
</evidence>
<keyword evidence="3" id="KW-0677">Repeat</keyword>
<keyword evidence="6" id="KW-0812">Transmembrane</keyword>
<dbReference type="Proteomes" id="UP001162640">
    <property type="component" value="Unassembled WGS sequence"/>
</dbReference>
<dbReference type="PROSITE" id="PS00498">
    <property type="entry name" value="TYROSINASE_2"/>
    <property type="match status" value="1"/>
</dbReference>
<dbReference type="PANTHER" id="PTHR11474">
    <property type="entry name" value="TYROSINASE FAMILY MEMBER"/>
    <property type="match status" value="1"/>
</dbReference>
<evidence type="ECO:0000259" key="8">
    <source>
        <dbReference type="PROSITE" id="PS00498"/>
    </source>
</evidence>
<evidence type="ECO:0000256" key="3">
    <source>
        <dbReference type="ARBA" id="ARBA00022737"/>
    </source>
</evidence>
<dbReference type="AlphaFoldDB" id="A0A9W7AEN1"/>
<dbReference type="PANTHER" id="PTHR11474:SF126">
    <property type="entry name" value="TYROSINASE-LIKE PROTEIN TYR-1-RELATED"/>
    <property type="match status" value="1"/>
</dbReference>
<evidence type="ECO:0000256" key="4">
    <source>
        <dbReference type="ARBA" id="ARBA00023008"/>
    </source>
</evidence>
<dbReference type="InterPro" id="IPR011936">
    <property type="entry name" value="Myxo_disulph_rpt"/>
</dbReference>
<dbReference type="GO" id="GO:0016491">
    <property type="term" value="F:oxidoreductase activity"/>
    <property type="evidence" value="ECO:0007669"/>
    <property type="project" value="InterPro"/>
</dbReference>
<gene>
    <name evidence="9" type="ORF">TL16_g04783</name>
</gene>
<keyword evidence="1" id="KW-0479">Metal-binding</keyword>
<dbReference type="Gene3D" id="1.10.1280.10">
    <property type="entry name" value="Di-copper center containing domain from catechol oxidase"/>
    <property type="match status" value="1"/>
</dbReference>
<name>A0A9W7AEN1_9STRA</name>
<dbReference type="Pfam" id="PF00264">
    <property type="entry name" value="Tyrosinase"/>
    <property type="match status" value="1"/>
</dbReference>
<sequence length="1054" mass="116471">MLVTLLIHSPSMNPMNASRKGKRTSVEMGTRQSASTGTKGLIHNTHVVNLDDISEEGQKQGRPVRSYTKTIAAAHNTLSRQESVNHEATRSMMKIFFAVILMSGLLATFGAVFYITTTDGSKVEGASWRTKADNPVAVAQATARVSLDDQFSALVDEARRRRLGEGDDGESEIHDSPQCANLKTTMRKMKRIFVESEKGESFTCKVGQTMVDCTGMASSVTCQTGEKLAYAPDGERRLGTVVHPPGETQHSLMSNPEHHPHGRKLWFWNFIMTLFFGPVAEVEAEVEEEFESRPKEKINCVTSSWTNYGSCSYNYGFDGNYVDSNYNWNTCLKTRTRSITTHPEHGGSSCGSLTQTSTCSCPEAMDGRITYSEDCDDDNSVNGDGCDSSGNVEDRFSCTTDSPTSESRWTMGKSECHGTYNNGVIDFGEECDDGNNVPDDGCHNGVRDPLFLCLTPGALCTCARVRRDWRTLSVDEKDLYIDAINDLKKSGVYDKFVHIHGLTNNKEYAHGTGGFLPWHRWYLMQFEDALRAQMPRAGNDYSCLTIPYWDWGEEADLCAQKGGCRTLDEESDIVKAFGGHGSSKQSITASEQSEWNSDYSSLSGSETAGVFGSSAQDPNDADTDAYTGCLTTGPFANWVVPVMPTHPDKACLSRSRSLSSSGTEGFTSASDMIETIMTYDTYGSYSGFRARLEGLPHANPHNLLGGHIRTFVSPADPLFFSHHTYVDKLWAMWQDCHDHEDVSKSSLSVYGDDYYMHVFDKDSNNFMDEVQAKTMGLFDGVDGALPFYAVDGDAPTPPSCIVGKVSSPPTDHTCPQCVAYYDDWCTSTDLGASGSWDETCITICSNQCASYCGEGAAKNVQHGSDFFADAPTWAQNLFADSAKGAQGSSQITPRNMHDIRDGDYLGYSYEPDEFDKKIISHSLSATCNLGHFMWHLEGLSDSGRRLHFEETSSRRKLSSETDLDTLLDYIEKTINATKDDSIYLDDKSKELDAIGSVVARECALLYSKNPIEKGESEMSPNKFKNNVFWRRWGKRKDFELGALDGKCEKILGNK</sequence>
<dbReference type="PRINTS" id="PR00092">
    <property type="entry name" value="TYROSINASE"/>
</dbReference>
<evidence type="ECO:0000259" key="7">
    <source>
        <dbReference type="PROSITE" id="PS00497"/>
    </source>
</evidence>
<evidence type="ECO:0000256" key="5">
    <source>
        <dbReference type="ARBA" id="ARBA00023157"/>
    </source>
</evidence>
<evidence type="ECO:0000256" key="6">
    <source>
        <dbReference type="SAM" id="Phobius"/>
    </source>
</evidence>
<dbReference type="Gene3D" id="2.20.100.10">
    <property type="entry name" value="Thrombospondin type-1 (TSP1) repeat"/>
    <property type="match status" value="1"/>
</dbReference>
<protein>
    <recommendedName>
        <fullName evidence="7 8">Tyrosinase copper-binding domain-containing protein</fullName>
    </recommendedName>
</protein>
<dbReference type="InterPro" id="IPR050316">
    <property type="entry name" value="Tyrosinase/Hemocyanin"/>
</dbReference>
<dbReference type="Pfam" id="PF13948">
    <property type="entry name" value="DUF4215"/>
    <property type="match status" value="1"/>
</dbReference>
<feature type="transmembrane region" description="Helical" evidence="6">
    <location>
        <begin position="95"/>
        <end position="115"/>
    </location>
</feature>
<keyword evidence="6" id="KW-0472">Membrane</keyword>
<dbReference type="NCBIfam" id="TIGR02232">
    <property type="entry name" value="myxo_disulf_rpt"/>
    <property type="match status" value="1"/>
</dbReference>
<evidence type="ECO:0000313" key="10">
    <source>
        <dbReference type="Proteomes" id="UP001162640"/>
    </source>
</evidence>
<feature type="domain" description="Tyrosinase copper-binding" evidence="8">
    <location>
        <begin position="716"/>
        <end position="727"/>
    </location>
</feature>
<dbReference type="EMBL" id="BLQM01000134">
    <property type="protein sequence ID" value="GMH67838.1"/>
    <property type="molecule type" value="Genomic_DNA"/>
</dbReference>
<keyword evidence="6" id="KW-1133">Transmembrane helix</keyword>